<dbReference type="InterPro" id="IPR031602">
    <property type="entry name" value="CIPC"/>
</dbReference>
<feature type="compositionally biased region" description="Basic and acidic residues" evidence="1">
    <location>
        <begin position="1"/>
        <end position="10"/>
    </location>
</feature>
<keyword evidence="3" id="KW-1185">Reference proteome</keyword>
<evidence type="ECO:0000256" key="1">
    <source>
        <dbReference type="SAM" id="MobiDB-lite"/>
    </source>
</evidence>
<accession>A0A9Q1I182</accession>
<name>A0A9Q1I182_CONCO</name>
<dbReference type="Proteomes" id="UP001152803">
    <property type="component" value="Unassembled WGS sequence"/>
</dbReference>
<protein>
    <recommendedName>
        <fullName evidence="4">CLOCK-interacting pacemaker</fullName>
    </recommendedName>
</protein>
<feature type="region of interest" description="Disordered" evidence="1">
    <location>
        <begin position="153"/>
        <end position="258"/>
    </location>
</feature>
<dbReference type="Pfam" id="PF15800">
    <property type="entry name" value="CiPC"/>
    <property type="match status" value="2"/>
</dbReference>
<dbReference type="GO" id="GO:0045892">
    <property type="term" value="P:negative regulation of DNA-templated transcription"/>
    <property type="evidence" value="ECO:0007669"/>
    <property type="project" value="InterPro"/>
</dbReference>
<dbReference type="OrthoDB" id="6374619at2759"/>
<feature type="region of interest" description="Disordered" evidence="1">
    <location>
        <begin position="1"/>
        <end position="66"/>
    </location>
</feature>
<evidence type="ECO:0000313" key="3">
    <source>
        <dbReference type="Proteomes" id="UP001152803"/>
    </source>
</evidence>
<organism evidence="2 3">
    <name type="scientific">Conger conger</name>
    <name type="common">Conger eel</name>
    <name type="synonym">Muraena conger</name>
    <dbReference type="NCBI Taxonomy" id="82655"/>
    <lineage>
        <taxon>Eukaryota</taxon>
        <taxon>Metazoa</taxon>
        <taxon>Chordata</taxon>
        <taxon>Craniata</taxon>
        <taxon>Vertebrata</taxon>
        <taxon>Euteleostomi</taxon>
        <taxon>Actinopterygii</taxon>
        <taxon>Neopterygii</taxon>
        <taxon>Teleostei</taxon>
        <taxon>Anguilliformes</taxon>
        <taxon>Congridae</taxon>
        <taxon>Conger</taxon>
    </lineage>
</organism>
<dbReference type="PANTHER" id="PTHR34648:SF6">
    <property type="entry name" value="CLOCK-INTERACTING PACEMAKER-RELATED"/>
    <property type="match status" value="1"/>
</dbReference>
<dbReference type="EMBL" id="JAFJMO010000006">
    <property type="protein sequence ID" value="KAJ8274883.1"/>
    <property type="molecule type" value="Genomic_DNA"/>
</dbReference>
<dbReference type="GO" id="GO:0042754">
    <property type="term" value="P:negative regulation of circadian rhythm"/>
    <property type="evidence" value="ECO:0007669"/>
    <property type="project" value="InterPro"/>
</dbReference>
<feature type="compositionally biased region" description="Pro residues" evidence="1">
    <location>
        <begin position="205"/>
        <end position="224"/>
    </location>
</feature>
<reference evidence="2" key="1">
    <citation type="journal article" date="2023" name="Science">
        <title>Genome structures resolve the early diversification of teleost fishes.</title>
        <authorList>
            <person name="Parey E."/>
            <person name="Louis A."/>
            <person name="Montfort J."/>
            <person name="Bouchez O."/>
            <person name="Roques C."/>
            <person name="Iampietro C."/>
            <person name="Lluch J."/>
            <person name="Castinel A."/>
            <person name="Donnadieu C."/>
            <person name="Desvignes T."/>
            <person name="Floi Bucao C."/>
            <person name="Jouanno E."/>
            <person name="Wen M."/>
            <person name="Mejri S."/>
            <person name="Dirks R."/>
            <person name="Jansen H."/>
            <person name="Henkel C."/>
            <person name="Chen W.J."/>
            <person name="Zahm M."/>
            <person name="Cabau C."/>
            <person name="Klopp C."/>
            <person name="Thompson A.W."/>
            <person name="Robinson-Rechavi M."/>
            <person name="Braasch I."/>
            <person name="Lecointre G."/>
            <person name="Bobe J."/>
            <person name="Postlethwait J.H."/>
            <person name="Berthelot C."/>
            <person name="Roest Crollius H."/>
            <person name="Guiguen Y."/>
        </authorList>
    </citation>
    <scope>NUCLEOTIDE SEQUENCE</scope>
    <source>
        <strain evidence="2">Concon-B</strain>
    </source>
</reference>
<feature type="compositionally biased region" description="Low complexity" evidence="1">
    <location>
        <begin position="167"/>
        <end position="186"/>
    </location>
</feature>
<evidence type="ECO:0008006" key="4">
    <source>
        <dbReference type="Google" id="ProtNLM"/>
    </source>
</evidence>
<dbReference type="GO" id="GO:0005634">
    <property type="term" value="C:nucleus"/>
    <property type="evidence" value="ECO:0007669"/>
    <property type="project" value="TreeGrafter"/>
</dbReference>
<comment type="caution">
    <text evidence="2">The sequence shown here is derived from an EMBL/GenBank/DDBJ whole genome shotgun (WGS) entry which is preliminary data.</text>
</comment>
<dbReference type="PANTHER" id="PTHR34648">
    <property type="entry name" value="CLOCK-INTERACTING PACEMAKER"/>
    <property type="match status" value="1"/>
</dbReference>
<proteinExistence type="predicted"/>
<feature type="compositionally biased region" description="Basic and acidic residues" evidence="1">
    <location>
        <begin position="20"/>
        <end position="63"/>
    </location>
</feature>
<dbReference type="AlphaFoldDB" id="A0A9Q1I182"/>
<gene>
    <name evidence="2" type="ORF">COCON_G00095080</name>
</gene>
<sequence length="463" mass="51273">MVLQLEKSDLGRPSNAGDAVRLRDEAHAGKIREQQKSERDSGFSDASSEHWSAHEQTDGEETSRGTYRGAQASQLVMGAPYSGMSPMIFMNNVLLKQQPNDTPPSPKPWGFRPAIEVLPQSQVVFLQPMVSADPSLQRSAPVKRRRSKKYLPILKSYPRIAPHPGDSLSEQGSSSSSERSSSASGQWRRHHGQKQQRCPASVVLLPPPTIPASPSPWAPSPKQCPPLHDTEAEGGRVLAGPLSDRTESTLSASPTDPLSLDVEAQALDPSVWPAEQTEDPAGEDCDSKRKRFCNTYNILSQSGLLNITLRIKELIRQNRHSQGQLEQLQTQAGLFLQAVQSGSPEVWTRLQKSMMEPRPEAMVEEEENYGADGGTAGEDCDSKRKRFCNTYNILSQSGLLNITLRIKELIRQNRHSQGQLEQLQTQAGLFLQAVQSGSPEVWTRLQKSMMEPRPEAMVEEEEN</sequence>
<feature type="region of interest" description="Disordered" evidence="1">
    <location>
        <begin position="358"/>
        <end position="378"/>
    </location>
</feature>
<evidence type="ECO:0000313" key="2">
    <source>
        <dbReference type="EMBL" id="KAJ8274883.1"/>
    </source>
</evidence>